<evidence type="ECO:0000313" key="1">
    <source>
        <dbReference type="EMBL" id="VUX39114.1"/>
    </source>
</evidence>
<dbReference type="AlphaFoldDB" id="A0A564W2A1"/>
<accession>A0A564W2A1</accession>
<dbReference type="SUPFAM" id="SSF46785">
    <property type="entry name" value="Winged helix' DNA-binding domain"/>
    <property type="match status" value="1"/>
</dbReference>
<dbReference type="CDD" id="cd00090">
    <property type="entry name" value="HTH_ARSR"/>
    <property type="match status" value="1"/>
</dbReference>
<dbReference type="Proteomes" id="UP000345266">
    <property type="component" value="Unassembled WGS sequence"/>
</dbReference>
<evidence type="ECO:0000313" key="2">
    <source>
        <dbReference type="Proteomes" id="UP000345266"/>
    </source>
</evidence>
<sequence length="286" mass="31784">MLRAAKLYSRDRQTGEQGLTLASVLLLGTDEVIGDVCPAYKTDALVRRRNVDRYDDRLTVSTNLLDAYDQLTAFAHAQMPDTFILENDIRVSARNIICRELISNLLIHREYTNPFIARLVIDNDGIRTENASRALFEGRVTLDDFNPMPKNPIIAGFFTQIGRADDLGSGTRNIYRYSRLYSGKEPVLEDGDVFKAFVPVPNGASGIGHTESVLSRRVQVDVAQSVDTVDETIAKLLAEHGTVSSAEVAQEAQVTVRTALRHLTKLTQSGLICAEGESRNRRYRLA</sequence>
<name>A0A564W2A1_BIFLI</name>
<dbReference type="InterPro" id="IPR011991">
    <property type="entry name" value="ArsR-like_HTH"/>
</dbReference>
<dbReference type="PANTHER" id="PTHR30595">
    <property type="entry name" value="GLPR-RELATED TRANSCRIPTIONAL REPRESSOR"/>
    <property type="match status" value="1"/>
</dbReference>
<organism evidence="1 2">
    <name type="scientific">Bifidobacterium longum subsp. infantis</name>
    <dbReference type="NCBI Taxonomy" id="1682"/>
    <lineage>
        <taxon>Bacteria</taxon>
        <taxon>Bacillati</taxon>
        <taxon>Actinomycetota</taxon>
        <taxon>Actinomycetes</taxon>
        <taxon>Bifidobacteriales</taxon>
        <taxon>Bifidobacteriaceae</taxon>
        <taxon>Bifidobacterium</taxon>
    </lineage>
</organism>
<proteinExistence type="predicted"/>
<protein>
    <submittedName>
        <fullName evidence="1">Uncharacterized protein</fullName>
    </submittedName>
</protein>
<reference evidence="1 2" key="1">
    <citation type="submission" date="2019-07" db="EMBL/GenBank/DDBJ databases">
        <authorList>
            <person name="Hibberd C M."/>
            <person name="Gehrig L. J."/>
            <person name="Chang H.-W."/>
            <person name="Venkatesh S."/>
        </authorList>
    </citation>
    <scope>NUCLEOTIDE SEQUENCE [LARGE SCALE GENOMIC DNA]</scope>
    <source>
        <strain evidence="1">Bifidobacterium_longum_subsp_infantis_JG_Bg463</strain>
    </source>
</reference>
<dbReference type="InterPro" id="IPR036390">
    <property type="entry name" value="WH_DNA-bd_sf"/>
</dbReference>
<dbReference type="Gene3D" id="3.30.565.60">
    <property type="match status" value="1"/>
</dbReference>
<gene>
    <name evidence="1" type="ORF">BLJG463_00255</name>
</gene>
<dbReference type="InterPro" id="IPR038475">
    <property type="entry name" value="RecG_C_sf"/>
</dbReference>
<dbReference type="PANTHER" id="PTHR30595:SF6">
    <property type="entry name" value="SCHLAFEN ALBA-2 DOMAIN-CONTAINING PROTEIN"/>
    <property type="match status" value="1"/>
</dbReference>
<dbReference type="InterPro" id="IPR036388">
    <property type="entry name" value="WH-like_DNA-bd_sf"/>
</dbReference>
<dbReference type="Gene3D" id="1.10.10.10">
    <property type="entry name" value="Winged helix-like DNA-binding domain superfamily/Winged helix DNA-binding domain"/>
    <property type="match status" value="1"/>
</dbReference>
<dbReference type="EMBL" id="CABHNT010000070">
    <property type="protein sequence ID" value="VUX39114.1"/>
    <property type="molecule type" value="Genomic_DNA"/>
</dbReference>